<feature type="region of interest" description="Disordered" evidence="1">
    <location>
        <begin position="128"/>
        <end position="159"/>
    </location>
</feature>
<evidence type="ECO:0008006" key="3">
    <source>
        <dbReference type="Google" id="ProtNLM"/>
    </source>
</evidence>
<dbReference type="EMBL" id="OIVN01002302">
    <property type="protein sequence ID" value="SPD02404.1"/>
    <property type="molecule type" value="Genomic_DNA"/>
</dbReference>
<dbReference type="PANTHER" id="PTHR46890">
    <property type="entry name" value="NON-LTR RETROLELEMENT REVERSE TRANSCRIPTASE-LIKE PROTEIN-RELATED"/>
    <property type="match status" value="1"/>
</dbReference>
<reference evidence="2" key="1">
    <citation type="submission" date="2018-02" db="EMBL/GenBank/DDBJ databases">
        <authorList>
            <person name="Cohen D.B."/>
            <person name="Kent A.D."/>
        </authorList>
    </citation>
    <scope>NUCLEOTIDE SEQUENCE</scope>
</reference>
<evidence type="ECO:0000256" key="1">
    <source>
        <dbReference type="SAM" id="MobiDB-lite"/>
    </source>
</evidence>
<proteinExistence type="predicted"/>
<organism evidence="2">
    <name type="scientific">Fagus sylvatica</name>
    <name type="common">Beechnut</name>
    <dbReference type="NCBI Taxonomy" id="28930"/>
    <lineage>
        <taxon>Eukaryota</taxon>
        <taxon>Viridiplantae</taxon>
        <taxon>Streptophyta</taxon>
        <taxon>Embryophyta</taxon>
        <taxon>Tracheophyta</taxon>
        <taxon>Spermatophyta</taxon>
        <taxon>Magnoliopsida</taxon>
        <taxon>eudicotyledons</taxon>
        <taxon>Gunneridae</taxon>
        <taxon>Pentapetalae</taxon>
        <taxon>rosids</taxon>
        <taxon>fabids</taxon>
        <taxon>Fagales</taxon>
        <taxon>Fagaceae</taxon>
        <taxon>Fagus</taxon>
    </lineage>
</organism>
<name>A0A2N9GT08_FAGSY</name>
<accession>A0A2N9GT08</accession>
<feature type="compositionally biased region" description="Acidic residues" evidence="1">
    <location>
        <begin position="138"/>
        <end position="148"/>
    </location>
</feature>
<sequence>MQNSGGNFIEISEFHSGSQQGGIRVPEGRRSAGWAYFEKELHRFFLNEKSVPIGVSAVGRQLHDGDHVNPGRKRDLGKGIDNASKGTWVPKQNPPCLGLVDQLEIHTWPGPSMVDQKSAPSSLRVVFASASSSQQMESSDEDSVEDDGGATTEADGLSVTEEDRELVVHPYVSDTVGVEFAMMGDAMGDEEVGSESLLLLDGVSGSSSLNPSLPLVWDTWPKPEGKQSPLVCEPLARIAPVGFSEFTANYSGDVLALEEAMSLWVEQKYKGFGELMGMPIAGFETECIALLRRIDAKRKKFRHTPGPRKPTRSTKKGWEALPAVNTDGGIILMWDKRVLEKIDVHVGEFSVSCHWRNLDDDFVWTRTGVYVPNLDPMRNFFWDKLLWLRNRWTSPWWLGFGIRFKGGGQVTPLADPPSLVLARKLKALKEDLKIWNKEVFGDVGLKKKCVMDDILKLDEKEFRGGLSDEKHLQRDHLKADWDRLAHLNEVSWRQKSRILWLREGDNNTKFFHKMANSNKRRNRVQVIEESEVWRPDVDGLPFKTIGEKDRRLLERKFDKEEVLQDDIMGFFEEVYEQGQFEKSLNATFIALIPKKTNAVNIKDFRSINLIGSIYKLLAKVLANRLRGVLDGLLLESQNAFVGGRQMVDSVLIANECLDSRLKNLRPN</sequence>
<evidence type="ECO:0000313" key="2">
    <source>
        <dbReference type="EMBL" id="SPD02404.1"/>
    </source>
</evidence>
<dbReference type="PANTHER" id="PTHR46890:SF46">
    <property type="entry name" value="REVERSE TRANSCRIPTASE DOMAIN-CONTAINING PROTEIN"/>
    <property type="match status" value="1"/>
</dbReference>
<feature type="compositionally biased region" description="Basic and acidic residues" evidence="1">
    <location>
        <begin position="61"/>
        <end position="78"/>
    </location>
</feature>
<dbReference type="InterPro" id="IPR052343">
    <property type="entry name" value="Retrotransposon-Effector_Assoc"/>
</dbReference>
<protein>
    <recommendedName>
        <fullName evidence="3">Reverse transcriptase domain-containing protein</fullName>
    </recommendedName>
</protein>
<feature type="compositionally biased region" description="Low complexity" evidence="1">
    <location>
        <begin position="128"/>
        <end position="137"/>
    </location>
</feature>
<gene>
    <name evidence="2" type="ORF">FSB_LOCUS30286</name>
</gene>
<feature type="region of interest" description="Disordered" evidence="1">
    <location>
        <begin position="61"/>
        <end position="93"/>
    </location>
</feature>
<dbReference type="AlphaFoldDB" id="A0A2N9GT08"/>